<evidence type="ECO:0000256" key="4">
    <source>
        <dbReference type="ARBA" id="ARBA00022679"/>
    </source>
</evidence>
<dbReference type="GO" id="GO:0043527">
    <property type="term" value="C:tRNA methyltransferase complex"/>
    <property type="evidence" value="ECO:0007669"/>
    <property type="project" value="TreeGrafter"/>
</dbReference>
<dbReference type="InterPro" id="IPR029063">
    <property type="entry name" value="SAM-dependent_MTases_sf"/>
</dbReference>
<evidence type="ECO:0000256" key="5">
    <source>
        <dbReference type="ARBA" id="ARBA00022691"/>
    </source>
</evidence>
<keyword evidence="4 7" id="KW-0808">Transferase</keyword>
<comment type="catalytic activity">
    <reaction evidence="1">
        <text>guanosine(46) in tRNA + S-adenosyl-L-methionine = N(7)-methylguanosine(46) in tRNA + S-adenosyl-L-homocysteine</text>
        <dbReference type="Rhea" id="RHEA:42708"/>
        <dbReference type="Rhea" id="RHEA-COMP:10188"/>
        <dbReference type="Rhea" id="RHEA-COMP:10189"/>
        <dbReference type="ChEBI" id="CHEBI:57856"/>
        <dbReference type="ChEBI" id="CHEBI:59789"/>
        <dbReference type="ChEBI" id="CHEBI:74269"/>
        <dbReference type="ChEBI" id="CHEBI:74480"/>
        <dbReference type="EC" id="2.1.1.33"/>
    </reaction>
</comment>
<sequence>MNKYTLVLRASSVFQDKMNPSGNLAELPQKRYFRQRAHVNPLSNTEFDHPNTPDEWDLKAQYPHFQLNNHNVKFLDIGCGYGGFLCKIIYSNFSIYLSKSKLIS</sequence>
<proteinExistence type="predicted"/>
<protein>
    <recommendedName>
        <fullName evidence="2">tRNA (guanine(46)-N(7))-methyltransferase</fullName>
        <ecNumber evidence="2">2.1.1.33</ecNumber>
    </recommendedName>
</protein>
<comment type="caution">
    <text evidence="7">The sequence shown here is derived from an EMBL/GenBank/DDBJ whole genome shotgun (WGS) entry which is preliminary data.</text>
</comment>
<keyword evidence="3 7" id="KW-0489">Methyltransferase</keyword>
<evidence type="ECO:0000313" key="7">
    <source>
        <dbReference type="EMBL" id="KII60601.1"/>
    </source>
</evidence>
<dbReference type="AlphaFoldDB" id="A0A0C2MG02"/>
<reference evidence="7 8" key="1">
    <citation type="journal article" date="2014" name="Genome Biol. Evol.">
        <title>The genome of the myxosporean Thelohanellus kitauei shows adaptations to nutrient acquisition within its fish host.</title>
        <authorList>
            <person name="Yang Y."/>
            <person name="Xiong J."/>
            <person name="Zhou Z."/>
            <person name="Huo F."/>
            <person name="Miao W."/>
            <person name="Ran C."/>
            <person name="Liu Y."/>
            <person name="Zhang J."/>
            <person name="Feng J."/>
            <person name="Wang M."/>
            <person name="Wang M."/>
            <person name="Wang L."/>
            <person name="Yao B."/>
        </authorList>
    </citation>
    <scope>NUCLEOTIDE SEQUENCE [LARGE SCALE GENOMIC DNA]</scope>
    <source>
        <strain evidence="7">Wuqing</strain>
    </source>
</reference>
<gene>
    <name evidence="7" type="ORF">RF11_07361</name>
</gene>
<evidence type="ECO:0000256" key="2">
    <source>
        <dbReference type="ARBA" id="ARBA00011977"/>
    </source>
</evidence>
<dbReference type="EC" id="2.1.1.33" evidence="2"/>
<evidence type="ECO:0000256" key="6">
    <source>
        <dbReference type="ARBA" id="ARBA00022694"/>
    </source>
</evidence>
<dbReference type="EMBL" id="JWZT01005556">
    <property type="protein sequence ID" value="KII60601.1"/>
    <property type="molecule type" value="Genomic_DNA"/>
</dbReference>
<evidence type="ECO:0000313" key="8">
    <source>
        <dbReference type="Proteomes" id="UP000031668"/>
    </source>
</evidence>
<dbReference type="OrthoDB" id="47276at2759"/>
<name>A0A0C2MG02_THEKT</name>
<accession>A0A0C2MG02</accession>
<dbReference type="GO" id="GO:0008176">
    <property type="term" value="F:tRNA (guanine(46)-N7)-methyltransferase activity"/>
    <property type="evidence" value="ECO:0007669"/>
    <property type="project" value="UniProtKB-EC"/>
</dbReference>
<organism evidence="7 8">
    <name type="scientific">Thelohanellus kitauei</name>
    <name type="common">Myxosporean</name>
    <dbReference type="NCBI Taxonomy" id="669202"/>
    <lineage>
        <taxon>Eukaryota</taxon>
        <taxon>Metazoa</taxon>
        <taxon>Cnidaria</taxon>
        <taxon>Myxozoa</taxon>
        <taxon>Myxosporea</taxon>
        <taxon>Bivalvulida</taxon>
        <taxon>Platysporina</taxon>
        <taxon>Myxobolidae</taxon>
        <taxon>Thelohanellus</taxon>
    </lineage>
</organism>
<dbReference type="PANTHER" id="PTHR23417:SF16">
    <property type="entry name" value="TRNA (GUANINE-N(7)-)-METHYLTRANSFERASE"/>
    <property type="match status" value="1"/>
</dbReference>
<keyword evidence="8" id="KW-1185">Reference proteome</keyword>
<keyword evidence="6" id="KW-0819">tRNA processing</keyword>
<evidence type="ECO:0000256" key="1">
    <source>
        <dbReference type="ARBA" id="ARBA00000142"/>
    </source>
</evidence>
<keyword evidence="5" id="KW-0949">S-adenosyl-L-methionine</keyword>
<dbReference type="InterPro" id="IPR003358">
    <property type="entry name" value="tRNA_(Gua-N-7)_MeTrfase_Trmb"/>
</dbReference>
<evidence type="ECO:0000256" key="3">
    <source>
        <dbReference type="ARBA" id="ARBA00022603"/>
    </source>
</evidence>
<dbReference type="Proteomes" id="UP000031668">
    <property type="component" value="Unassembled WGS sequence"/>
</dbReference>
<dbReference type="PANTHER" id="PTHR23417">
    <property type="entry name" value="3-DEOXY-D-MANNO-OCTULOSONIC-ACID TRANSFERASE/TRNA GUANINE-N 7 - -METHYLTRANSFERASE"/>
    <property type="match status" value="1"/>
</dbReference>
<dbReference type="SUPFAM" id="SSF53335">
    <property type="entry name" value="S-adenosyl-L-methionine-dependent methyltransferases"/>
    <property type="match status" value="1"/>
</dbReference>